<name>A0A450ZXN5_9GAMM</name>
<dbReference type="AlphaFoldDB" id="A0A450ZXN5"/>
<sequence length="209" mass="23371">MGAIGGLTIISSIIGLIKWIRGRPIINNEKNDDGKITITTGDGDNVTVNERLWEMYKNKIIIRNLKTAIHDPLSRDGVESVGITSKNEGGSIVNWDEEGLFDTLHNDGKLIGEDLSEKSLEIISPSFQSGNKWRFLEGFSPFHASISDSKFIERVNNSETFSKGDVLKVELRSTRYEKDGRIVTDLDITKVIDHIKTPNQQDINLDADE</sequence>
<dbReference type="EMBL" id="CAADFX010000084">
    <property type="protein sequence ID" value="VFK58527.1"/>
    <property type="molecule type" value="Genomic_DNA"/>
</dbReference>
<protein>
    <submittedName>
        <fullName evidence="1">Uncharacterized protein</fullName>
    </submittedName>
</protein>
<reference evidence="1" key="1">
    <citation type="submission" date="2019-02" db="EMBL/GenBank/DDBJ databases">
        <authorList>
            <person name="Gruber-Vodicka R. H."/>
            <person name="Seah K. B. B."/>
        </authorList>
    </citation>
    <scope>NUCLEOTIDE SEQUENCE</scope>
    <source>
        <strain evidence="1">BECK_BY1</strain>
    </source>
</reference>
<gene>
    <name evidence="1" type="ORF">BECKTUN1418D_GA0071000_108412</name>
</gene>
<accession>A0A450ZXN5</accession>
<organism evidence="1">
    <name type="scientific">Candidatus Kentrum sp. TUN</name>
    <dbReference type="NCBI Taxonomy" id="2126343"/>
    <lineage>
        <taxon>Bacteria</taxon>
        <taxon>Pseudomonadati</taxon>
        <taxon>Pseudomonadota</taxon>
        <taxon>Gammaproteobacteria</taxon>
        <taxon>Candidatus Kentrum</taxon>
    </lineage>
</organism>
<evidence type="ECO:0000313" key="1">
    <source>
        <dbReference type="EMBL" id="VFK58527.1"/>
    </source>
</evidence>
<proteinExistence type="predicted"/>